<accession>A0A6J1JIH9</accession>
<dbReference type="GO" id="GO:0000175">
    <property type="term" value="F:3'-5'-RNA exonuclease activity"/>
    <property type="evidence" value="ECO:0007669"/>
    <property type="project" value="TreeGrafter"/>
</dbReference>
<organism evidence="2 3">
    <name type="scientific">Cucurbita maxima</name>
    <name type="common">Pumpkin</name>
    <name type="synonym">Winter squash</name>
    <dbReference type="NCBI Taxonomy" id="3661"/>
    <lineage>
        <taxon>Eukaryota</taxon>
        <taxon>Viridiplantae</taxon>
        <taxon>Streptophyta</taxon>
        <taxon>Embryophyta</taxon>
        <taxon>Tracheophyta</taxon>
        <taxon>Spermatophyta</taxon>
        <taxon>Magnoliopsida</taxon>
        <taxon>eudicotyledons</taxon>
        <taxon>Gunneridae</taxon>
        <taxon>Pentapetalae</taxon>
        <taxon>rosids</taxon>
        <taxon>fabids</taxon>
        <taxon>Cucurbitales</taxon>
        <taxon>Cucurbitaceae</taxon>
        <taxon>Cucurbiteae</taxon>
        <taxon>Cucurbita</taxon>
    </lineage>
</organism>
<dbReference type="SUPFAM" id="SSF56219">
    <property type="entry name" value="DNase I-like"/>
    <property type="match status" value="1"/>
</dbReference>
<protein>
    <submittedName>
        <fullName evidence="3">Carbon catabolite repressor protein 4 homolog 3</fullName>
    </submittedName>
</protein>
<proteinExistence type="predicted"/>
<dbReference type="InterPro" id="IPR050410">
    <property type="entry name" value="CCR4/nocturin_mRNA_transcr"/>
</dbReference>
<name>A0A6J1JIH9_CUCMA</name>
<dbReference type="InterPro" id="IPR005135">
    <property type="entry name" value="Endo/exonuclease/phosphatase"/>
</dbReference>
<dbReference type="PANTHER" id="PTHR12121:SF82">
    <property type="entry name" value="CARBON CATABOLITE REPRESSOR PROTEIN 4 HOMOLOG 3"/>
    <property type="match status" value="1"/>
</dbReference>
<evidence type="ECO:0000259" key="1">
    <source>
        <dbReference type="Pfam" id="PF03372"/>
    </source>
</evidence>
<dbReference type="Proteomes" id="UP000504608">
    <property type="component" value="Unplaced"/>
</dbReference>
<dbReference type="PANTHER" id="PTHR12121">
    <property type="entry name" value="CARBON CATABOLITE REPRESSOR PROTEIN 4"/>
    <property type="match status" value="1"/>
</dbReference>
<reference evidence="3" key="1">
    <citation type="submission" date="2025-08" db="UniProtKB">
        <authorList>
            <consortium name="RefSeq"/>
        </authorList>
    </citation>
    <scope>IDENTIFICATION</scope>
    <source>
        <tissue evidence="3">Young leaves</tissue>
    </source>
</reference>
<gene>
    <name evidence="3" type="primary">LOC111484897</name>
</gene>
<dbReference type="Gene3D" id="3.60.10.10">
    <property type="entry name" value="Endonuclease/exonuclease/phosphatase"/>
    <property type="match status" value="1"/>
</dbReference>
<dbReference type="KEGG" id="cmax:111484897"/>
<feature type="domain" description="Endonuclease/exonuclease/phosphatase" evidence="1">
    <location>
        <begin position="86"/>
        <end position="410"/>
    </location>
</feature>
<dbReference type="OrthoDB" id="428734at2759"/>
<dbReference type="RefSeq" id="XP_022987309.1">
    <property type="nucleotide sequence ID" value="XM_023131541.1"/>
</dbReference>
<dbReference type="InterPro" id="IPR036691">
    <property type="entry name" value="Endo/exonu/phosph_ase_sf"/>
</dbReference>
<dbReference type="GeneID" id="111484897"/>
<dbReference type="AlphaFoldDB" id="A0A6J1JIH9"/>
<dbReference type="Pfam" id="PF03372">
    <property type="entry name" value="Exo_endo_phos"/>
    <property type="match status" value="1"/>
</dbReference>
<evidence type="ECO:0000313" key="2">
    <source>
        <dbReference type="Proteomes" id="UP000504608"/>
    </source>
</evidence>
<evidence type="ECO:0000313" key="3">
    <source>
        <dbReference type="RefSeq" id="XP_022987309.1"/>
    </source>
</evidence>
<sequence>MATTFLSCCPFVRHHSHFRKSSSFCCSNDAEASSTSSLPKSTRCSYTRRWYNPSIRRKLNEGVEIVRHWIEADQPSTSEEKFSVVSYNILAERNAWKHRGLYTNVPLPYLKWNHRKRVICEELLMWNPDIICLQEVDKFFDVSEIMEKAGYVGSYTRRTGDVIDGCAIFWKAHKFRLIDEESIEFKRFNLRDNVAQLSVLEMSKVKSRKLMIGNIHVLYNPSRGDVKLGQIRYLLSRAEILSEKWSNLPFVLAGDFNSTPESAIYKFLSSSELNFMSYDRRELSGQSGCHPAEVLGVKKESWRPFSCLGSQTKGFWTEEEVKAAAGSADSQVVGNPFRLTSSYATLKGPTTTRGATGEPLATSYPSKFLGTVDYIWYSDGLIPTRVVDTVPIDILLRTGGLPCEKVGSDHLPLVSEIAFTKTSG</sequence>
<keyword evidence="2" id="KW-1185">Reference proteome</keyword>